<keyword evidence="1" id="KW-0472">Membrane</keyword>
<proteinExistence type="predicted"/>
<evidence type="ECO:0000256" key="1">
    <source>
        <dbReference type="SAM" id="Phobius"/>
    </source>
</evidence>
<dbReference type="EMBL" id="CP163444">
    <property type="protein sequence ID" value="XDQ74865.1"/>
    <property type="molecule type" value="Genomic_DNA"/>
</dbReference>
<keyword evidence="1" id="KW-1133">Transmembrane helix</keyword>
<accession>A0AB39T2P0</accession>
<evidence type="ECO:0000313" key="2">
    <source>
        <dbReference type="EMBL" id="XDQ74865.1"/>
    </source>
</evidence>
<reference evidence="2" key="1">
    <citation type="submission" date="2024-07" db="EMBL/GenBank/DDBJ databases">
        <authorList>
            <person name="Yu S.T."/>
        </authorList>
    </citation>
    <scope>NUCLEOTIDE SEQUENCE</scope>
    <source>
        <strain evidence="2">R44</strain>
    </source>
</reference>
<protein>
    <recommendedName>
        <fullName evidence="3">DUF4321 domain-containing protein</fullName>
    </recommendedName>
</protein>
<organism evidence="2">
    <name type="scientific">Streptomyces sp. R44</name>
    <dbReference type="NCBI Taxonomy" id="3238633"/>
    <lineage>
        <taxon>Bacteria</taxon>
        <taxon>Bacillati</taxon>
        <taxon>Actinomycetota</taxon>
        <taxon>Actinomycetes</taxon>
        <taxon>Kitasatosporales</taxon>
        <taxon>Streptomycetaceae</taxon>
        <taxon>Streptomyces</taxon>
    </lineage>
</organism>
<name>A0AB39T2P0_9ACTN</name>
<feature type="transmembrane region" description="Helical" evidence="1">
    <location>
        <begin position="50"/>
        <end position="71"/>
    </location>
</feature>
<sequence length="73" mass="8044">MKKFLEGLGMLLLVAGVAGVIREMTDGWFHFMGLTRFLTENVWFLEGRELFANIVVAVLGLALAMGASRIAKD</sequence>
<gene>
    <name evidence="2" type="ORF">AB5J54_31985</name>
</gene>
<dbReference type="AlphaFoldDB" id="A0AB39T2P0"/>
<keyword evidence="1" id="KW-0812">Transmembrane</keyword>
<evidence type="ECO:0008006" key="3">
    <source>
        <dbReference type="Google" id="ProtNLM"/>
    </source>
</evidence>
<dbReference type="RefSeq" id="WP_369147388.1">
    <property type="nucleotide sequence ID" value="NZ_CP163444.1"/>
</dbReference>